<dbReference type="PANTHER" id="PTHR37312:SF1">
    <property type="entry name" value="MEMBRANE-BOUND ACYLTRANSFERASE YKRP-RELATED"/>
    <property type="match status" value="1"/>
</dbReference>
<dbReference type="HOGENOM" id="CLU_023915_4_1_3"/>
<proteinExistence type="predicted"/>
<feature type="transmembrane region" description="Helical" evidence="1">
    <location>
        <begin position="248"/>
        <end position="266"/>
    </location>
</feature>
<feature type="transmembrane region" description="Helical" evidence="1">
    <location>
        <begin position="185"/>
        <end position="205"/>
    </location>
</feature>
<organism evidence="3 4">
    <name type="scientific">Phormidium nigroviride PCC 7112</name>
    <dbReference type="NCBI Taxonomy" id="179408"/>
    <lineage>
        <taxon>Bacteria</taxon>
        <taxon>Bacillati</taxon>
        <taxon>Cyanobacteriota</taxon>
        <taxon>Cyanophyceae</taxon>
        <taxon>Oscillatoriophycideae</taxon>
        <taxon>Oscillatoriales</taxon>
        <taxon>Oscillatoriaceae</taxon>
        <taxon>Phormidium</taxon>
    </lineage>
</organism>
<feature type="transmembrane region" description="Helical" evidence="1">
    <location>
        <begin position="319"/>
        <end position="339"/>
    </location>
</feature>
<name>K9VRB7_9CYAN</name>
<keyword evidence="3" id="KW-0808">Transferase</keyword>
<keyword evidence="1" id="KW-1133">Transmembrane helix</keyword>
<feature type="transmembrane region" description="Helical" evidence="1">
    <location>
        <begin position="160"/>
        <end position="178"/>
    </location>
</feature>
<feature type="transmembrane region" description="Helical" evidence="1">
    <location>
        <begin position="286"/>
        <end position="307"/>
    </location>
</feature>
<dbReference type="PANTHER" id="PTHR37312">
    <property type="entry name" value="MEMBRANE-BOUND ACYLTRANSFERASE YKRP-RELATED"/>
    <property type="match status" value="1"/>
</dbReference>
<feature type="transmembrane region" description="Helical" evidence="1">
    <location>
        <begin position="136"/>
        <end position="154"/>
    </location>
</feature>
<evidence type="ECO:0000256" key="1">
    <source>
        <dbReference type="SAM" id="Phobius"/>
    </source>
</evidence>
<keyword evidence="1" id="KW-0472">Membrane</keyword>
<dbReference type="KEGG" id="oni:Osc7112_5543"/>
<sequence length="358" mass="41198">MSDLAQQKLSSSRISWIDNLRAFGILSIVLVHTGRLDSGLDLYAASFFMPLFFLISGFFVKESIRQEKFIEFVKIKAQRLLIPYLSFGIFSYIMWFFIIGKIKKDALPINPIVHFLTNIIYGVGGWGWLDFNITLWFFPCLFVTELLFFFLIRLPSRKSLGVALFSLSVIGYFFFKVVDIQKFRLPFGIDIALTAVVFYGLGYLVKPYVLNDSFKVWYQWPLLLLGTLAYIVFSNLNQQSAFIIGNFGNNYFFFYLAALSGILFWAQISRLIKPNKLLTEIGKNTLVIFPLHLLLFPFFTGVLVYVFKVPKSSLEHSNIVALAYTILSALILIPIAWGLNRYVPFLLGYNRQKKSINQ</sequence>
<keyword evidence="4" id="KW-1185">Reference proteome</keyword>
<keyword evidence="3" id="KW-0012">Acyltransferase</keyword>
<gene>
    <name evidence="3" type="ORF">Osc7112_5543</name>
</gene>
<dbReference type="AlphaFoldDB" id="K9VRB7"/>
<dbReference type="GO" id="GO:0016747">
    <property type="term" value="F:acyltransferase activity, transferring groups other than amino-acyl groups"/>
    <property type="evidence" value="ECO:0007669"/>
    <property type="project" value="InterPro"/>
</dbReference>
<reference evidence="3 4" key="1">
    <citation type="submission" date="2012-05" db="EMBL/GenBank/DDBJ databases">
        <title>Finished chromosome of genome of Oscillatoria sp. PCC 7112.</title>
        <authorList>
            <consortium name="US DOE Joint Genome Institute"/>
            <person name="Gugger M."/>
            <person name="Coursin T."/>
            <person name="Rippka R."/>
            <person name="Tandeau De Marsac N."/>
            <person name="Huntemann M."/>
            <person name="Wei C.-L."/>
            <person name="Han J."/>
            <person name="Detter J.C."/>
            <person name="Han C."/>
            <person name="Tapia R."/>
            <person name="Davenport K."/>
            <person name="Daligault H."/>
            <person name="Erkkila T."/>
            <person name="Gu W."/>
            <person name="Munk A.C.C."/>
            <person name="Teshima H."/>
            <person name="Xu Y."/>
            <person name="Chain P."/>
            <person name="Chen A."/>
            <person name="Krypides N."/>
            <person name="Mavromatis K."/>
            <person name="Markowitz V."/>
            <person name="Szeto E."/>
            <person name="Ivanova N."/>
            <person name="Mikhailova N."/>
            <person name="Ovchinnikova G."/>
            <person name="Pagani I."/>
            <person name="Pati A."/>
            <person name="Goodwin L."/>
            <person name="Peters L."/>
            <person name="Pitluck S."/>
            <person name="Woyke T."/>
            <person name="Kerfeld C."/>
        </authorList>
    </citation>
    <scope>NUCLEOTIDE SEQUENCE [LARGE SCALE GENOMIC DNA]</scope>
    <source>
        <strain evidence="3 4">PCC 7112</strain>
    </source>
</reference>
<feature type="transmembrane region" description="Helical" evidence="1">
    <location>
        <begin position="217"/>
        <end position="236"/>
    </location>
</feature>
<dbReference type="Pfam" id="PF01757">
    <property type="entry name" value="Acyl_transf_3"/>
    <property type="match status" value="1"/>
</dbReference>
<accession>K9VRB7</accession>
<dbReference type="EMBL" id="CP003614">
    <property type="protein sequence ID" value="AFZ09770.1"/>
    <property type="molecule type" value="Genomic_DNA"/>
</dbReference>
<evidence type="ECO:0000313" key="3">
    <source>
        <dbReference type="EMBL" id="AFZ09770.1"/>
    </source>
</evidence>
<keyword evidence="1" id="KW-0812">Transmembrane</keyword>
<dbReference type="OrthoDB" id="6623990at2"/>
<dbReference type="eggNOG" id="COG3594">
    <property type="taxonomic scope" value="Bacteria"/>
</dbReference>
<feature type="domain" description="Acyltransferase 3" evidence="2">
    <location>
        <begin position="15"/>
        <end position="336"/>
    </location>
</feature>
<feature type="transmembrane region" description="Helical" evidence="1">
    <location>
        <begin position="42"/>
        <end position="60"/>
    </location>
</feature>
<dbReference type="RefSeq" id="WP_015178976.1">
    <property type="nucleotide sequence ID" value="NC_019729.1"/>
</dbReference>
<evidence type="ECO:0000259" key="2">
    <source>
        <dbReference type="Pfam" id="PF01757"/>
    </source>
</evidence>
<dbReference type="InterPro" id="IPR052734">
    <property type="entry name" value="Nod_factor_acetyltransferase"/>
</dbReference>
<dbReference type="Proteomes" id="UP000010478">
    <property type="component" value="Chromosome"/>
</dbReference>
<protein>
    <submittedName>
        <fullName evidence="3">Acyltransferase 3</fullName>
    </submittedName>
</protein>
<evidence type="ECO:0000313" key="4">
    <source>
        <dbReference type="Proteomes" id="UP000010478"/>
    </source>
</evidence>
<dbReference type="STRING" id="179408.Osc7112_5543"/>
<dbReference type="InterPro" id="IPR002656">
    <property type="entry name" value="Acyl_transf_3_dom"/>
</dbReference>
<feature type="transmembrane region" description="Helical" evidence="1">
    <location>
        <begin position="81"/>
        <end position="100"/>
    </location>
</feature>